<evidence type="ECO:0000313" key="5">
    <source>
        <dbReference type="EMBL" id="MBM7621586.1"/>
    </source>
</evidence>
<dbReference type="PRINTS" id="PR00455">
    <property type="entry name" value="HTHTETR"/>
</dbReference>
<dbReference type="PANTHER" id="PTHR43479">
    <property type="entry name" value="ACREF/ENVCD OPERON REPRESSOR-RELATED"/>
    <property type="match status" value="1"/>
</dbReference>
<dbReference type="PANTHER" id="PTHR43479:SF11">
    <property type="entry name" value="ACREF_ENVCD OPERON REPRESSOR-RELATED"/>
    <property type="match status" value="1"/>
</dbReference>
<organism evidence="5 6">
    <name type="scientific">Sutcliffiella tianshenii</name>
    <dbReference type="NCBI Taxonomy" id="1463404"/>
    <lineage>
        <taxon>Bacteria</taxon>
        <taxon>Bacillati</taxon>
        <taxon>Bacillota</taxon>
        <taxon>Bacilli</taxon>
        <taxon>Bacillales</taxon>
        <taxon>Bacillaceae</taxon>
        <taxon>Sutcliffiella</taxon>
    </lineage>
</organism>
<keyword evidence="2 3" id="KW-0238">DNA-binding</keyword>
<comment type="caution">
    <text evidence="5">The sequence shown here is derived from an EMBL/GenBank/DDBJ whole genome shotgun (WGS) entry which is preliminary data.</text>
</comment>
<dbReference type="RefSeq" id="WP_204418358.1">
    <property type="nucleotide sequence ID" value="NZ_JAFBED010000008.1"/>
</dbReference>
<dbReference type="EMBL" id="JAFBED010000008">
    <property type="protein sequence ID" value="MBM7621586.1"/>
    <property type="molecule type" value="Genomic_DNA"/>
</dbReference>
<evidence type="ECO:0000313" key="6">
    <source>
        <dbReference type="Proteomes" id="UP000737402"/>
    </source>
</evidence>
<protein>
    <submittedName>
        <fullName evidence="5">AcrR family transcriptional regulator</fullName>
    </submittedName>
</protein>
<keyword evidence="6" id="KW-1185">Reference proteome</keyword>
<dbReference type="PROSITE" id="PS50977">
    <property type="entry name" value="HTH_TETR_2"/>
    <property type="match status" value="1"/>
</dbReference>
<dbReference type="Proteomes" id="UP000737402">
    <property type="component" value="Unassembled WGS sequence"/>
</dbReference>
<evidence type="ECO:0000256" key="2">
    <source>
        <dbReference type="ARBA" id="ARBA00023125"/>
    </source>
</evidence>
<sequence length="189" mass="22132">MSPRKSVAEELTQDKIMDAARELFTNKGYQHVSMRQIASSLGYSHGSLYYHFKNKAELFYAMIENDFKWLDQWLDEVLASNLTNDEKIREVLLKFIQFGLENKSHYEMMFMVSDEDVRNYINTGPNKSYEKFAYSLVTLSNHRISIQKTWSVFLSLHGFVSHYCRCEESFEEVEPLAKGHVDFILKSLG</sequence>
<feature type="DNA-binding region" description="H-T-H motif" evidence="3">
    <location>
        <begin position="33"/>
        <end position="52"/>
    </location>
</feature>
<proteinExistence type="predicted"/>
<evidence type="ECO:0000256" key="1">
    <source>
        <dbReference type="ARBA" id="ARBA00022491"/>
    </source>
</evidence>
<reference evidence="5 6" key="1">
    <citation type="submission" date="2021-01" db="EMBL/GenBank/DDBJ databases">
        <title>Genomic Encyclopedia of Type Strains, Phase IV (KMG-IV): sequencing the most valuable type-strain genomes for metagenomic binning, comparative biology and taxonomic classification.</title>
        <authorList>
            <person name="Goeker M."/>
        </authorList>
    </citation>
    <scope>NUCLEOTIDE SEQUENCE [LARGE SCALE GENOMIC DNA]</scope>
    <source>
        <strain evidence="5 6">DSM 25879</strain>
    </source>
</reference>
<dbReference type="SUPFAM" id="SSF46689">
    <property type="entry name" value="Homeodomain-like"/>
    <property type="match status" value="1"/>
</dbReference>
<dbReference type="InterPro" id="IPR050624">
    <property type="entry name" value="HTH-type_Tx_Regulator"/>
</dbReference>
<dbReference type="InterPro" id="IPR001647">
    <property type="entry name" value="HTH_TetR"/>
</dbReference>
<gene>
    <name evidence="5" type="ORF">JOC95_003475</name>
</gene>
<feature type="domain" description="HTH tetR-type" evidence="4">
    <location>
        <begin position="10"/>
        <end position="70"/>
    </location>
</feature>
<evidence type="ECO:0000259" key="4">
    <source>
        <dbReference type="PROSITE" id="PS50977"/>
    </source>
</evidence>
<accession>A0ABS2P3Q0</accession>
<dbReference type="InterPro" id="IPR009057">
    <property type="entry name" value="Homeodomain-like_sf"/>
</dbReference>
<keyword evidence="1" id="KW-0678">Repressor</keyword>
<dbReference type="Gene3D" id="1.10.357.10">
    <property type="entry name" value="Tetracycline Repressor, domain 2"/>
    <property type="match status" value="1"/>
</dbReference>
<name>A0ABS2P3Q0_9BACI</name>
<evidence type="ECO:0000256" key="3">
    <source>
        <dbReference type="PROSITE-ProRule" id="PRU00335"/>
    </source>
</evidence>
<dbReference type="Pfam" id="PF00440">
    <property type="entry name" value="TetR_N"/>
    <property type="match status" value="1"/>
</dbReference>